<organism evidence="2 3">
    <name type="scientific">Flavobacterium rakeshii</name>
    <dbReference type="NCBI Taxonomy" id="1038845"/>
    <lineage>
        <taxon>Bacteria</taxon>
        <taxon>Pseudomonadati</taxon>
        <taxon>Bacteroidota</taxon>
        <taxon>Flavobacteriia</taxon>
        <taxon>Flavobacteriales</taxon>
        <taxon>Flavobacteriaceae</taxon>
        <taxon>Flavobacterium</taxon>
    </lineage>
</organism>
<accession>A0A6N8HB02</accession>
<keyword evidence="3" id="KW-1185">Reference proteome</keyword>
<dbReference type="RefSeq" id="WP_157482874.1">
    <property type="nucleotide sequence ID" value="NZ_WOWP01000024.1"/>
</dbReference>
<protein>
    <submittedName>
        <fullName evidence="2">Uncharacterized protein</fullName>
    </submittedName>
</protein>
<gene>
    <name evidence="2" type="ORF">GN157_08380</name>
</gene>
<feature type="transmembrane region" description="Helical" evidence="1">
    <location>
        <begin position="58"/>
        <end position="78"/>
    </location>
</feature>
<feature type="transmembrane region" description="Helical" evidence="1">
    <location>
        <begin position="30"/>
        <end position="51"/>
    </location>
</feature>
<dbReference type="AlphaFoldDB" id="A0A6N8HB02"/>
<comment type="caution">
    <text evidence="2">The sequence shown here is derived from an EMBL/GenBank/DDBJ whole genome shotgun (WGS) entry which is preliminary data.</text>
</comment>
<reference evidence="2 3" key="1">
    <citation type="submission" date="2019-12" db="EMBL/GenBank/DDBJ databases">
        <authorList>
            <person name="Sun J.-Q."/>
        </authorList>
    </citation>
    <scope>NUCLEOTIDE SEQUENCE [LARGE SCALE GENOMIC DNA]</scope>
    <source>
        <strain evidence="2 3">JCM 17928</strain>
    </source>
</reference>
<dbReference type="OrthoDB" id="1364574at2"/>
<sequence length="111" mass="12961">MKYIYRINIFAVTLPFAIATLGVFNQDFLIFALLSTMVTGGLQVLLAIISFYKNPKEVHLYIYSTLTILFFLLCKLYPNNEAILFLPPALAIYHFNIIRTLYKREKKKNEF</sequence>
<keyword evidence="1" id="KW-0472">Membrane</keyword>
<keyword evidence="1" id="KW-0812">Transmembrane</keyword>
<name>A0A6N8HB02_9FLAO</name>
<feature type="transmembrane region" description="Helical" evidence="1">
    <location>
        <begin position="7"/>
        <end position="24"/>
    </location>
</feature>
<keyword evidence="1" id="KW-1133">Transmembrane helix</keyword>
<evidence type="ECO:0000313" key="3">
    <source>
        <dbReference type="Proteomes" id="UP000433945"/>
    </source>
</evidence>
<dbReference type="EMBL" id="WOWP01000024">
    <property type="protein sequence ID" value="MUV03724.1"/>
    <property type="molecule type" value="Genomic_DNA"/>
</dbReference>
<evidence type="ECO:0000313" key="2">
    <source>
        <dbReference type="EMBL" id="MUV03724.1"/>
    </source>
</evidence>
<feature type="transmembrane region" description="Helical" evidence="1">
    <location>
        <begin position="84"/>
        <end position="102"/>
    </location>
</feature>
<dbReference type="Proteomes" id="UP000433945">
    <property type="component" value="Unassembled WGS sequence"/>
</dbReference>
<proteinExistence type="predicted"/>
<evidence type="ECO:0000256" key="1">
    <source>
        <dbReference type="SAM" id="Phobius"/>
    </source>
</evidence>